<evidence type="ECO:0000313" key="2">
    <source>
        <dbReference type="Proteomes" id="UP001064048"/>
    </source>
</evidence>
<sequence>MAFRGLTVNNIHNQCHANCNPVQCRKWDISQFIYQRDSTINYAVVMLNTPITQSQRFFTEFWNNATVRITVDGGTNKWEDYVKSLPQTESENIKPPELVTGDFDSISKDNLEKYRKQKGCKVVHTPDQMYTDYTKALMELNTHCQQANINSVLTKEIRERYLSDLDLFNGFAHMDIKALVLPPTMNEKRAELETRNELAGGEKRLHSSYSFDRGYKQVHDCNDQAVAYTVHHVIAIAQSSRRMDQIFANVETMFHVKEKALLSPSTKVYLISDDGISWLLFPGDHLIEIPEESLKHPRAWCSLVPVGEPCTNVSSTGLKWNLGHIARRTDGRWGRKFLEWRPRTGKRSWMQAASNRSNWRSMGEAYVQQWTSYG</sequence>
<organism evidence="1 2">
    <name type="scientific">Choristoneura fumiferana</name>
    <name type="common">Spruce budworm moth</name>
    <name type="synonym">Archips fumiferana</name>
    <dbReference type="NCBI Taxonomy" id="7141"/>
    <lineage>
        <taxon>Eukaryota</taxon>
        <taxon>Metazoa</taxon>
        <taxon>Ecdysozoa</taxon>
        <taxon>Arthropoda</taxon>
        <taxon>Hexapoda</taxon>
        <taxon>Insecta</taxon>
        <taxon>Pterygota</taxon>
        <taxon>Neoptera</taxon>
        <taxon>Endopterygota</taxon>
        <taxon>Lepidoptera</taxon>
        <taxon>Glossata</taxon>
        <taxon>Ditrysia</taxon>
        <taxon>Tortricoidea</taxon>
        <taxon>Tortricidae</taxon>
        <taxon>Tortricinae</taxon>
        <taxon>Choristoneura</taxon>
    </lineage>
</organism>
<dbReference type="EMBL" id="CM046104">
    <property type="protein sequence ID" value="KAI8424154.1"/>
    <property type="molecule type" value="Genomic_DNA"/>
</dbReference>
<comment type="caution">
    <text evidence="1">The sequence shown here is derived from an EMBL/GenBank/DDBJ whole genome shotgun (WGS) entry which is preliminary data.</text>
</comment>
<dbReference type="Proteomes" id="UP001064048">
    <property type="component" value="Chromosome 4"/>
</dbReference>
<gene>
    <name evidence="1" type="ORF">MSG28_002746</name>
</gene>
<protein>
    <submittedName>
        <fullName evidence="1">Uncharacterized protein</fullName>
    </submittedName>
</protein>
<reference evidence="1 2" key="1">
    <citation type="journal article" date="2022" name="Genome Biol. Evol.">
        <title>The Spruce Budworm Genome: Reconstructing the Evolutionary History of Antifreeze Proteins.</title>
        <authorList>
            <person name="Beliveau C."/>
            <person name="Gagne P."/>
            <person name="Picq S."/>
            <person name="Vernygora O."/>
            <person name="Keeling C.I."/>
            <person name="Pinkney K."/>
            <person name="Doucet D."/>
            <person name="Wen F."/>
            <person name="Johnston J.S."/>
            <person name="Maaroufi H."/>
            <person name="Boyle B."/>
            <person name="Laroche J."/>
            <person name="Dewar K."/>
            <person name="Juretic N."/>
            <person name="Blackburn G."/>
            <person name="Nisole A."/>
            <person name="Brunet B."/>
            <person name="Brandao M."/>
            <person name="Lumley L."/>
            <person name="Duan J."/>
            <person name="Quan G."/>
            <person name="Lucarotti C.J."/>
            <person name="Roe A.D."/>
            <person name="Sperling F.A.H."/>
            <person name="Levesque R.C."/>
            <person name="Cusson M."/>
        </authorList>
    </citation>
    <scope>NUCLEOTIDE SEQUENCE [LARGE SCALE GENOMIC DNA]</scope>
    <source>
        <strain evidence="1">Glfc:IPQL:Cfum</strain>
    </source>
</reference>
<proteinExistence type="predicted"/>
<keyword evidence="2" id="KW-1185">Reference proteome</keyword>
<accession>A0ACC0JJ75</accession>
<evidence type="ECO:0000313" key="1">
    <source>
        <dbReference type="EMBL" id="KAI8424154.1"/>
    </source>
</evidence>
<name>A0ACC0JJ75_CHOFU</name>